<accession>A0A6L3MK84</accession>
<dbReference type="Proteomes" id="UP000473470">
    <property type="component" value="Unassembled WGS sequence"/>
</dbReference>
<evidence type="ECO:0000313" key="2">
    <source>
        <dbReference type="Proteomes" id="UP000473470"/>
    </source>
</evidence>
<evidence type="ECO:0000313" key="1">
    <source>
        <dbReference type="EMBL" id="KAB0631020.1"/>
    </source>
</evidence>
<reference evidence="1 2" key="1">
    <citation type="submission" date="2019-09" db="EMBL/GenBank/DDBJ databases">
        <title>Draft genome sequences of 48 bacterial type strains from the CCUG.</title>
        <authorList>
            <person name="Tunovic T."/>
            <person name="Pineiro-Iglesias B."/>
            <person name="Unosson C."/>
            <person name="Inganas E."/>
            <person name="Ohlen M."/>
            <person name="Cardew S."/>
            <person name="Jensie-Markopoulos S."/>
            <person name="Salva-Serra F."/>
            <person name="Jaen-Luchoro D."/>
            <person name="Karlsson R."/>
            <person name="Svensson-Stadler L."/>
            <person name="Chun J."/>
            <person name="Moore E."/>
        </authorList>
    </citation>
    <scope>NUCLEOTIDE SEQUENCE [LARGE SCALE GENOMIC DNA]</scope>
    <source>
        <strain evidence="1 2">CCUG 65686</strain>
    </source>
</reference>
<proteinExistence type="predicted"/>
<gene>
    <name evidence="1" type="ORF">F7R25_36845</name>
</gene>
<protein>
    <submittedName>
        <fullName evidence="1">3-oxoacyl-ACP synthase</fullName>
    </submittedName>
</protein>
<sequence length="65" mass="6654">MTLSAFIDSIGLIGPGLTDWPHAADVLAGRAAYTHARTLLPPPAGLPPAERRRTGPAVRVALAAG</sequence>
<feature type="non-terminal residue" evidence="1">
    <location>
        <position position="65"/>
    </location>
</feature>
<dbReference type="EMBL" id="VZOK01000147">
    <property type="protein sequence ID" value="KAB0631020.1"/>
    <property type="molecule type" value="Genomic_DNA"/>
</dbReference>
<comment type="caution">
    <text evidence="1">The sequence shown here is derived from an EMBL/GenBank/DDBJ whole genome shotgun (WGS) entry which is preliminary data.</text>
</comment>
<organism evidence="1 2">
    <name type="scientific">Burkholderia stagnalis</name>
    <dbReference type="NCBI Taxonomy" id="1503054"/>
    <lineage>
        <taxon>Bacteria</taxon>
        <taxon>Pseudomonadati</taxon>
        <taxon>Pseudomonadota</taxon>
        <taxon>Betaproteobacteria</taxon>
        <taxon>Burkholderiales</taxon>
        <taxon>Burkholderiaceae</taxon>
        <taxon>Burkholderia</taxon>
        <taxon>Burkholderia cepacia complex</taxon>
    </lineage>
</organism>
<name>A0A6L3MK84_9BURK</name>
<dbReference type="AlphaFoldDB" id="A0A6L3MK84"/>